<comment type="caution">
    <text evidence="2">The sequence shown here is derived from an EMBL/GenBank/DDBJ whole genome shotgun (WGS) entry which is preliminary data.</text>
</comment>
<evidence type="ECO:0000313" key="3">
    <source>
        <dbReference type="Proteomes" id="UP000237000"/>
    </source>
</evidence>
<gene>
    <name evidence="2" type="ORF">TorRG33x02_049930</name>
</gene>
<evidence type="ECO:0000313" key="2">
    <source>
        <dbReference type="EMBL" id="PON99133.1"/>
    </source>
</evidence>
<dbReference type="EMBL" id="JXTC01000020">
    <property type="protein sequence ID" value="PON99133.1"/>
    <property type="molecule type" value="Genomic_DNA"/>
</dbReference>
<accession>A0A2P5FN09</accession>
<organism evidence="2 3">
    <name type="scientific">Trema orientale</name>
    <name type="common">Charcoal tree</name>
    <name type="synonym">Celtis orientalis</name>
    <dbReference type="NCBI Taxonomy" id="63057"/>
    <lineage>
        <taxon>Eukaryota</taxon>
        <taxon>Viridiplantae</taxon>
        <taxon>Streptophyta</taxon>
        <taxon>Embryophyta</taxon>
        <taxon>Tracheophyta</taxon>
        <taxon>Spermatophyta</taxon>
        <taxon>Magnoliopsida</taxon>
        <taxon>eudicotyledons</taxon>
        <taxon>Gunneridae</taxon>
        <taxon>Pentapetalae</taxon>
        <taxon>rosids</taxon>
        <taxon>fabids</taxon>
        <taxon>Rosales</taxon>
        <taxon>Cannabaceae</taxon>
        <taxon>Trema</taxon>
    </lineage>
</organism>
<name>A0A2P5FN09_TREOI</name>
<keyword evidence="3" id="KW-1185">Reference proteome</keyword>
<protein>
    <submittedName>
        <fullName evidence="2">Uncharacterized protein</fullName>
    </submittedName>
</protein>
<dbReference type="Proteomes" id="UP000237000">
    <property type="component" value="Unassembled WGS sequence"/>
</dbReference>
<feature type="compositionally biased region" description="Polar residues" evidence="1">
    <location>
        <begin position="20"/>
        <end position="31"/>
    </location>
</feature>
<sequence length="52" mass="5810">MSYNISYIFILDYILTPEKGSNNQAPPNNGRVQPLRPILAPNTQDSHARVAL</sequence>
<dbReference type="AlphaFoldDB" id="A0A2P5FN09"/>
<feature type="region of interest" description="Disordered" evidence="1">
    <location>
        <begin position="20"/>
        <end position="52"/>
    </location>
</feature>
<proteinExistence type="predicted"/>
<dbReference type="InParanoid" id="A0A2P5FN09"/>
<reference evidence="3" key="1">
    <citation type="submission" date="2016-06" db="EMBL/GenBank/DDBJ databases">
        <title>Parallel loss of symbiosis genes in relatives of nitrogen-fixing non-legume Parasponia.</title>
        <authorList>
            <person name="Van Velzen R."/>
            <person name="Holmer R."/>
            <person name="Bu F."/>
            <person name="Rutten L."/>
            <person name="Van Zeijl A."/>
            <person name="Liu W."/>
            <person name="Santuari L."/>
            <person name="Cao Q."/>
            <person name="Sharma T."/>
            <person name="Shen D."/>
            <person name="Roswanjaya Y."/>
            <person name="Wardhani T."/>
            <person name="Kalhor M.S."/>
            <person name="Jansen J."/>
            <person name="Van den Hoogen J."/>
            <person name="Gungor B."/>
            <person name="Hartog M."/>
            <person name="Hontelez J."/>
            <person name="Verver J."/>
            <person name="Yang W.-C."/>
            <person name="Schijlen E."/>
            <person name="Repin R."/>
            <person name="Schilthuizen M."/>
            <person name="Schranz E."/>
            <person name="Heidstra R."/>
            <person name="Miyata K."/>
            <person name="Fedorova E."/>
            <person name="Kohlen W."/>
            <person name="Bisseling T."/>
            <person name="Smit S."/>
            <person name="Geurts R."/>
        </authorList>
    </citation>
    <scope>NUCLEOTIDE SEQUENCE [LARGE SCALE GENOMIC DNA]</scope>
    <source>
        <strain evidence="3">cv. RG33-2</strain>
    </source>
</reference>
<evidence type="ECO:0000256" key="1">
    <source>
        <dbReference type="SAM" id="MobiDB-lite"/>
    </source>
</evidence>